<proteinExistence type="predicted"/>
<dbReference type="EMBL" id="JARKIK010000008">
    <property type="protein sequence ID" value="KAK8749897.1"/>
    <property type="molecule type" value="Genomic_DNA"/>
</dbReference>
<evidence type="ECO:0000313" key="1">
    <source>
        <dbReference type="EMBL" id="KAK8749897.1"/>
    </source>
</evidence>
<reference evidence="1 2" key="1">
    <citation type="journal article" date="2024" name="BMC Genomics">
        <title>Genome assembly of redclaw crayfish (Cherax quadricarinatus) provides insights into its immune adaptation and hypoxia tolerance.</title>
        <authorList>
            <person name="Liu Z."/>
            <person name="Zheng J."/>
            <person name="Li H."/>
            <person name="Fang K."/>
            <person name="Wang S."/>
            <person name="He J."/>
            <person name="Zhou D."/>
            <person name="Weng S."/>
            <person name="Chi M."/>
            <person name="Gu Z."/>
            <person name="He J."/>
            <person name="Li F."/>
            <person name="Wang M."/>
        </authorList>
    </citation>
    <scope>NUCLEOTIDE SEQUENCE [LARGE SCALE GENOMIC DNA]</scope>
    <source>
        <strain evidence="1">ZL_2023a</strain>
    </source>
</reference>
<keyword evidence="2" id="KW-1185">Reference proteome</keyword>
<dbReference type="AlphaFoldDB" id="A0AAW0XZR3"/>
<protein>
    <submittedName>
        <fullName evidence="1">Uncharacterized protein</fullName>
    </submittedName>
</protein>
<accession>A0AAW0XZR3</accession>
<name>A0AAW0XZR3_CHEQU</name>
<evidence type="ECO:0000313" key="2">
    <source>
        <dbReference type="Proteomes" id="UP001445076"/>
    </source>
</evidence>
<dbReference type="Proteomes" id="UP001445076">
    <property type="component" value="Unassembled WGS sequence"/>
</dbReference>
<sequence length="173" mass="19120">MSEEDTGSHIGEAISKLKDILDESRLKYEELGNNFVNQGIGVLCQGIEVYAKLFRRTGLQDREALEYAISKSPSDVQETYLELLNIEDDWSEFLSILEASEPNTEEGSTPQVGDKIASDLILYRVRDVLSTEADPSSAPHGTSVKIFTGITLADLLQSTARSVTLLVLNRHFA</sequence>
<organism evidence="1 2">
    <name type="scientific">Cherax quadricarinatus</name>
    <name type="common">Australian red claw crayfish</name>
    <dbReference type="NCBI Taxonomy" id="27406"/>
    <lineage>
        <taxon>Eukaryota</taxon>
        <taxon>Metazoa</taxon>
        <taxon>Ecdysozoa</taxon>
        <taxon>Arthropoda</taxon>
        <taxon>Crustacea</taxon>
        <taxon>Multicrustacea</taxon>
        <taxon>Malacostraca</taxon>
        <taxon>Eumalacostraca</taxon>
        <taxon>Eucarida</taxon>
        <taxon>Decapoda</taxon>
        <taxon>Pleocyemata</taxon>
        <taxon>Astacidea</taxon>
        <taxon>Parastacoidea</taxon>
        <taxon>Parastacidae</taxon>
        <taxon>Cherax</taxon>
    </lineage>
</organism>
<comment type="caution">
    <text evidence="1">The sequence shown here is derived from an EMBL/GenBank/DDBJ whole genome shotgun (WGS) entry which is preliminary data.</text>
</comment>
<gene>
    <name evidence="1" type="ORF">OTU49_015116</name>
</gene>